<dbReference type="GO" id="GO:0016747">
    <property type="term" value="F:acyltransferase activity, transferring groups other than amino-acyl groups"/>
    <property type="evidence" value="ECO:0007669"/>
    <property type="project" value="InterPro"/>
</dbReference>
<dbReference type="PANTHER" id="PTHR31143:SF2">
    <property type="entry name" value="FR47-LIKE DOMAIN-CONTAINING PROTEIN-RELATED"/>
    <property type="match status" value="1"/>
</dbReference>
<comment type="caution">
    <text evidence="2">The sequence shown here is derived from an EMBL/GenBank/DDBJ whole genome shotgun (WGS) entry which is preliminary data.</text>
</comment>
<dbReference type="PANTHER" id="PTHR31143">
    <property type="match status" value="1"/>
</dbReference>
<evidence type="ECO:0000313" key="2">
    <source>
        <dbReference type="EMBL" id="GAT63849.1"/>
    </source>
</evidence>
<organism evidence="2 3">
    <name type="scientific">Paludibacter jiangxiensis</name>
    <dbReference type="NCBI Taxonomy" id="681398"/>
    <lineage>
        <taxon>Bacteria</taxon>
        <taxon>Pseudomonadati</taxon>
        <taxon>Bacteroidota</taxon>
        <taxon>Bacteroidia</taxon>
        <taxon>Bacteroidales</taxon>
        <taxon>Paludibacteraceae</taxon>
        <taxon>Paludibacter</taxon>
    </lineage>
</organism>
<dbReference type="InterPro" id="IPR000182">
    <property type="entry name" value="GNAT_dom"/>
</dbReference>
<dbReference type="RefSeq" id="WP_068705417.1">
    <property type="nucleotide sequence ID" value="NZ_BDCR01000004.1"/>
</dbReference>
<dbReference type="AlphaFoldDB" id="A0A171AJQ4"/>
<dbReference type="Gene3D" id="3.40.630.30">
    <property type="match status" value="1"/>
</dbReference>
<dbReference type="EMBL" id="BDCR01000004">
    <property type="protein sequence ID" value="GAT63849.1"/>
    <property type="molecule type" value="Genomic_DNA"/>
</dbReference>
<dbReference type="Pfam" id="PF12746">
    <property type="entry name" value="GNAT_acetyltran"/>
    <property type="match status" value="1"/>
</dbReference>
<protein>
    <submittedName>
        <fullName evidence="2">GNAT acetyltransferase</fullName>
    </submittedName>
</protein>
<dbReference type="STRING" id="681398.PJIAN_4391"/>
<name>A0A171AJQ4_9BACT</name>
<keyword evidence="2" id="KW-0808">Transferase</keyword>
<dbReference type="PROSITE" id="PS51186">
    <property type="entry name" value="GNAT"/>
    <property type="match status" value="1"/>
</dbReference>
<evidence type="ECO:0000313" key="3">
    <source>
        <dbReference type="Proteomes" id="UP000076586"/>
    </source>
</evidence>
<dbReference type="SUPFAM" id="SSF55729">
    <property type="entry name" value="Acyl-CoA N-acyltransferases (Nat)"/>
    <property type="match status" value="1"/>
</dbReference>
<proteinExistence type="predicted"/>
<gene>
    <name evidence="2" type="ORF">PJIAN_4391</name>
</gene>
<dbReference type="OrthoDB" id="1120671at2"/>
<reference evidence="3" key="2">
    <citation type="journal article" date="2017" name="Genome Announc.">
        <title>Draft genome sequence of Paludibacter jiangxiensis NM7(T), a propionate-producing fermentative bacterium.</title>
        <authorList>
            <person name="Qiu Y.-L."/>
            <person name="Tourlousse D.M."/>
            <person name="Matsuura N."/>
            <person name="Ohashi A."/>
            <person name="Sekiguchi Y."/>
        </authorList>
    </citation>
    <scope>NUCLEOTIDE SEQUENCE [LARGE SCALE GENOMIC DNA]</scope>
    <source>
        <strain evidence="3">NM7</strain>
    </source>
</reference>
<evidence type="ECO:0000259" key="1">
    <source>
        <dbReference type="PROSITE" id="PS51186"/>
    </source>
</evidence>
<feature type="domain" description="N-acetyltransferase" evidence="1">
    <location>
        <begin position="144"/>
        <end position="274"/>
    </location>
</feature>
<keyword evidence="3" id="KW-1185">Reference proteome</keyword>
<accession>A0A171AJQ4</accession>
<dbReference type="InterPro" id="IPR027365">
    <property type="entry name" value="GNAT_acetyltra_YdfB-like"/>
</dbReference>
<dbReference type="InterPro" id="IPR016181">
    <property type="entry name" value="Acyl_CoA_acyltransferase"/>
</dbReference>
<sequence length="274" mass="31616">MILLQKQDYHKVTEHLRQITVNHLFARFIIEQKVDGKVFVDNPENPTTFYILHPYSMSLLFGNVDNIEFNSALVAYLLNTDKHRQTFEWLQAPEKKWQAFLSDTFGDRFVAVEENRGAVNDKIEITTRVNFKFNKEKFEAISAMITVDKQVVRTDTAHYDAIRGAVIPENFWNNRDDFFENGVGFTSLSDNEVASTAFSSFIFDDTLEIGIETAQPHKGKGYAFAACSALINYCIENNYEPAWSCKKDNIGSYRLACRLGFEPTFTLPFYRLNY</sequence>
<reference evidence="3" key="1">
    <citation type="submission" date="2016-04" db="EMBL/GenBank/DDBJ databases">
        <title>Draft genome sequence of Paludibacter jiangxiensis strain NM7.</title>
        <authorList>
            <person name="Qiu Y."/>
            <person name="Matsuura N."/>
            <person name="Ohashi A."/>
            <person name="Tourlousse M.D."/>
            <person name="Sekiguchi Y."/>
        </authorList>
    </citation>
    <scope>NUCLEOTIDE SEQUENCE [LARGE SCALE GENOMIC DNA]</scope>
    <source>
        <strain evidence="3">NM7</strain>
    </source>
</reference>
<dbReference type="Proteomes" id="UP000076586">
    <property type="component" value="Unassembled WGS sequence"/>
</dbReference>